<dbReference type="EMBL" id="AMRG01000001">
    <property type="protein sequence ID" value="EKE87458.1"/>
    <property type="molecule type" value="Genomic_DNA"/>
</dbReference>
<feature type="active site" description="Proton donor" evidence="2">
    <location>
        <position position="40"/>
    </location>
</feature>
<dbReference type="HAMAP" id="MF_01940">
    <property type="entry name" value="RNA_CPDase"/>
    <property type="match status" value="1"/>
</dbReference>
<dbReference type="eggNOG" id="COG1514">
    <property type="taxonomic scope" value="Bacteria"/>
</dbReference>
<evidence type="ECO:0000256" key="2">
    <source>
        <dbReference type="HAMAP-Rule" id="MF_01940"/>
    </source>
</evidence>
<dbReference type="PANTHER" id="PTHR35561">
    <property type="entry name" value="RNA 2',3'-CYCLIC PHOSPHODIESTERASE"/>
    <property type="match status" value="1"/>
</dbReference>
<comment type="caution">
    <text evidence="2">Lacks conserved residue(s) required for the propagation of feature annotation.</text>
</comment>
<proteinExistence type="inferred from homology"/>
<dbReference type="SUPFAM" id="SSF55144">
    <property type="entry name" value="LigT-like"/>
    <property type="match status" value="1"/>
</dbReference>
<dbReference type="PATRIC" id="fig|740709.3.peg.28"/>
<feature type="active site" description="Proton acceptor" evidence="2">
    <location>
        <position position="118"/>
    </location>
</feature>
<dbReference type="Gene3D" id="3.90.1140.10">
    <property type="entry name" value="Cyclic phosphodiesterase"/>
    <property type="match status" value="1"/>
</dbReference>
<dbReference type="InterPro" id="IPR009097">
    <property type="entry name" value="Cyclic_Pdiesterase"/>
</dbReference>
<dbReference type="STRING" id="740709.A10D4_00140"/>
<evidence type="ECO:0000313" key="3">
    <source>
        <dbReference type="EMBL" id="EKE87458.1"/>
    </source>
</evidence>
<evidence type="ECO:0000313" key="4">
    <source>
        <dbReference type="Proteomes" id="UP000014115"/>
    </source>
</evidence>
<comment type="function">
    <text evidence="2">Hydrolyzes RNA 2',3'-cyclic phosphodiester to an RNA 2'-phosphomonoester.</text>
</comment>
<dbReference type="GO" id="GO:0008664">
    <property type="term" value="F:RNA 2',3'-cyclic 3'-phosphodiesterase activity"/>
    <property type="evidence" value="ECO:0007669"/>
    <property type="project" value="UniProtKB-EC"/>
</dbReference>
<dbReference type="GO" id="GO:0016874">
    <property type="term" value="F:ligase activity"/>
    <property type="evidence" value="ECO:0007669"/>
    <property type="project" value="UniProtKB-KW"/>
</dbReference>
<accession>K2KHI0</accession>
<reference evidence="3 4" key="1">
    <citation type="journal article" date="2012" name="J. Bacteriol.">
        <title>Genome Sequence of Idiomarina xiamenensis Type Strain 10-D-4.</title>
        <authorList>
            <person name="Lai Q."/>
            <person name="Wang L."/>
            <person name="Wang W."/>
            <person name="Shao Z."/>
        </authorList>
    </citation>
    <scope>NUCLEOTIDE SEQUENCE [LARGE SCALE GENOMIC DNA]</scope>
    <source>
        <strain evidence="3 4">10-D-4</strain>
    </source>
</reference>
<comment type="catalytic activity">
    <reaction evidence="2">
        <text>a 3'-end 2',3'-cyclophospho-ribonucleotide-RNA + H2O = a 3'-end 2'-phospho-ribonucleotide-RNA + H(+)</text>
        <dbReference type="Rhea" id="RHEA:11828"/>
        <dbReference type="Rhea" id="RHEA-COMP:10464"/>
        <dbReference type="Rhea" id="RHEA-COMP:17353"/>
        <dbReference type="ChEBI" id="CHEBI:15377"/>
        <dbReference type="ChEBI" id="CHEBI:15378"/>
        <dbReference type="ChEBI" id="CHEBI:83064"/>
        <dbReference type="ChEBI" id="CHEBI:173113"/>
        <dbReference type="EC" id="3.1.4.58"/>
    </reaction>
</comment>
<comment type="caution">
    <text evidence="3">The sequence shown here is derived from an EMBL/GenBank/DDBJ whole genome shotgun (WGS) entry which is preliminary data.</text>
</comment>
<dbReference type="RefSeq" id="WP_008486941.1">
    <property type="nucleotide sequence ID" value="NZ_AMRG01000001.1"/>
</dbReference>
<dbReference type="Pfam" id="PF13563">
    <property type="entry name" value="2_5_RNA_ligase2"/>
    <property type="match status" value="1"/>
</dbReference>
<keyword evidence="3" id="KW-0436">Ligase</keyword>
<dbReference type="NCBIfam" id="TIGR02258">
    <property type="entry name" value="2_5_ligase"/>
    <property type="match status" value="1"/>
</dbReference>
<keyword evidence="4" id="KW-1185">Reference proteome</keyword>
<organism evidence="3 4">
    <name type="scientific">Idiomarina xiamenensis 10-D-4</name>
    <dbReference type="NCBI Taxonomy" id="740709"/>
    <lineage>
        <taxon>Bacteria</taxon>
        <taxon>Pseudomonadati</taxon>
        <taxon>Pseudomonadota</taxon>
        <taxon>Gammaproteobacteria</taxon>
        <taxon>Alteromonadales</taxon>
        <taxon>Idiomarinaceae</taxon>
        <taxon>Idiomarina</taxon>
    </lineage>
</organism>
<comment type="similarity">
    <text evidence="2">Belongs to the 2H phosphoesterase superfamily. ThpR family.</text>
</comment>
<sequence length="175" mass="19858">MQHRLFLGLDLLPHQKQQLATWQAQALAHPKAAVFSGNYHLTLAFFGERDDSELTDIVQHCQELVKPALHSHFGLLGYWSESETVYLAPSQPNRQLNDFANRLRALFELSDRHPFSPHISLIRGAKKPATLVAEPANFTLQWQALTLFRSRSTNAGVRYQALARWPLPTPARLTP</sequence>
<dbReference type="AlphaFoldDB" id="K2KHI0"/>
<dbReference type="EC" id="3.1.4.58" evidence="2"/>
<keyword evidence="1 2" id="KW-0378">Hydrolase</keyword>
<gene>
    <name evidence="3" type="ORF">A10D4_00140</name>
</gene>
<feature type="short sequence motif" description="HXTX 1" evidence="2">
    <location>
        <begin position="40"/>
        <end position="43"/>
    </location>
</feature>
<name>K2KHI0_9GAMM</name>
<dbReference type="InterPro" id="IPR004175">
    <property type="entry name" value="RNA_CPDase"/>
</dbReference>
<dbReference type="Proteomes" id="UP000014115">
    <property type="component" value="Unassembled WGS sequence"/>
</dbReference>
<evidence type="ECO:0000256" key="1">
    <source>
        <dbReference type="ARBA" id="ARBA00022801"/>
    </source>
</evidence>
<dbReference type="PANTHER" id="PTHR35561:SF1">
    <property type="entry name" value="RNA 2',3'-CYCLIC PHOSPHODIESTERASE"/>
    <property type="match status" value="1"/>
</dbReference>
<protein>
    <recommendedName>
        <fullName evidence="2">RNA 2',3'-cyclic phosphodiesterase</fullName>
        <shortName evidence="2">RNA 2',3'-CPDase</shortName>
        <ecNumber evidence="2">3.1.4.58</ecNumber>
    </recommendedName>
</protein>
<dbReference type="GO" id="GO:0004113">
    <property type="term" value="F:2',3'-cyclic-nucleotide 3'-phosphodiesterase activity"/>
    <property type="evidence" value="ECO:0007669"/>
    <property type="project" value="InterPro"/>
</dbReference>